<dbReference type="CDD" id="cd02440">
    <property type="entry name" value="AdoMet_MTases"/>
    <property type="match status" value="1"/>
</dbReference>
<dbReference type="InterPro" id="IPR029063">
    <property type="entry name" value="SAM-dependent_MTases_sf"/>
</dbReference>
<gene>
    <name evidence="2" type="ORF">Raf01_74850</name>
</gene>
<keyword evidence="2" id="KW-0808">Transferase</keyword>
<dbReference type="Proteomes" id="UP000642748">
    <property type="component" value="Unassembled WGS sequence"/>
</dbReference>
<sequence>MREVSFEVGADAYGRFMGRYSEPLAAKFVAFAGLTEGRHALDVGCGTGALTAELVGRLGTEAVSAVDPSNAFVAAARSRFPALDIRRASAERLPFADDAFDFALAQLVVHFMKDAVAGLREMARVTRPDGAVAACVWDHAGGGSPVSVFWKAVLDLDPDARDESALAGAREGQLAELFAAAGLHGIESTALTVRSSFASFEEWWEPFTLGVGPAGEYVQGLDARRREALRDRCATLLPREGPIEIVASAWATLGRAS</sequence>
<dbReference type="EMBL" id="BONZ01000079">
    <property type="protein sequence ID" value="GIH19313.1"/>
    <property type="molecule type" value="Genomic_DNA"/>
</dbReference>
<feature type="domain" description="Methyltransferase type 11" evidence="1">
    <location>
        <begin position="41"/>
        <end position="133"/>
    </location>
</feature>
<dbReference type="AlphaFoldDB" id="A0A8J3R0H4"/>
<dbReference type="InterPro" id="IPR013216">
    <property type="entry name" value="Methyltransf_11"/>
</dbReference>
<dbReference type="GO" id="GO:0008757">
    <property type="term" value="F:S-adenosylmethionine-dependent methyltransferase activity"/>
    <property type="evidence" value="ECO:0007669"/>
    <property type="project" value="InterPro"/>
</dbReference>
<dbReference type="InterPro" id="IPR050508">
    <property type="entry name" value="Methyltransf_Superfamily"/>
</dbReference>
<reference evidence="2" key="1">
    <citation type="submission" date="2021-01" db="EMBL/GenBank/DDBJ databases">
        <title>Whole genome shotgun sequence of Rugosimonospora africana NBRC 104875.</title>
        <authorList>
            <person name="Komaki H."/>
            <person name="Tamura T."/>
        </authorList>
    </citation>
    <scope>NUCLEOTIDE SEQUENCE</scope>
    <source>
        <strain evidence="2">NBRC 104875</strain>
    </source>
</reference>
<comment type="caution">
    <text evidence="2">The sequence shown here is derived from an EMBL/GenBank/DDBJ whole genome shotgun (WGS) entry which is preliminary data.</text>
</comment>
<evidence type="ECO:0000313" key="2">
    <source>
        <dbReference type="EMBL" id="GIH19313.1"/>
    </source>
</evidence>
<dbReference type="SUPFAM" id="SSF53335">
    <property type="entry name" value="S-adenosyl-L-methionine-dependent methyltransferases"/>
    <property type="match status" value="1"/>
</dbReference>
<dbReference type="Gene3D" id="3.40.50.150">
    <property type="entry name" value="Vaccinia Virus protein VP39"/>
    <property type="match status" value="1"/>
</dbReference>
<evidence type="ECO:0000313" key="3">
    <source>
        <dbReference type="Proteomes" id="UP000642748"/>
    </source>
</evidence>
<name>A0A8J3R0H4_9ACTN</name>
<accession>A0A8J3R0H4</accession>
<proteinExistence type="predicted"/>
<evidence type="ECO:0000259" key="1">
    <source>
        <dbReference type="Pfam" id="PF08241"/>
    </source>
</evidence>
<dbReference type="RefSeq" id="WP_239134269.1">
    <property type="nucleotide sequence ID" value="NZ_BONZ01000079.1"/>
</dbReference>
<dbReference type="Pfam" id="PF08241">
    <property type="entry name" value="Methyltransf_11"/>
    <property type="match status" value="1"/>
</dbReference>
<dbReference type="GO" id="GO:0032259">
    <property type="term" value="P:methylation"/>
    <property type="evidence" value="ECO:0007669"/>
    <property type="project" value="UniProtKB-KW"/>
</dbReference>
<organism evidence="2 3">
    <name type="scientific">Rugosimonospora africana</name>
    <dbReference type="NCBI Taxonomy" id="556532"/>
    <lineage>
        <taxon>Bacteria</taxon>
        <taxon>Bacillati</taxon>
        <taxon>Actinomycetota</taxon>
        <taxon>Actinomycetes</taxon>
        <taxon>Micromonosporales</taxon>
        <taxon>Micromonosporaceae</taxon>
        <taxon>Rugosimonospora</taxon>
    </lineage>
</organism>
<protein>
    <submittedName>
        <fullName evidence="2">SAM-dependent methyltransferase</fullName>
    </submittedName>
</protein>
<keyword evidence="3" id="KW-1185">Reference proteome</keyword>
<dbReference type="PANTHER" id="PTHR42912">
    <property type="entry name" value="METHYLTRANSFERASE"/>
    <property type="match status" value="1"/>
</dbReference>
<keyword evidence="2" id="KW-0489">Methyltransferase</keyword>